<dbReference type="Proteomes" id="UP001570511">
    <property type="component" value="Unassembled WGS sequence"/>
</dbReference>
<evidence type="ECO:0000256" key="1">
    <source>
        <dbReference type="SAM" id="MobiDB-lite"/>
    </source>
</evidence>
<name>A0ABD5M9J7_9EURY</name>
<dbReference type="PROSITE" id="PS51257">
    <property type="entry name" value="PROKAR_LIPOPROTEIN"/>
    <property type="match status" value="1"/>
</dbReference>
<evidence type="ECO:0000313" key="2">
    <source>
        <dbReference type="EMBL" id="MFA1610131.1"/>
    </source>
</evidence>
<sequence length="163" mass="16675">MRRRTVLAGAAASLPLLAGCTGSANDGSEPTTDESATATDEPSRTADDADLVSGTLVPREECPTAGDATVELGDGSATVRGCVVGKNGCTVPSLREVTIDAETDVATVVVAAVEERGEDEACTEALVNLGYEVRVDAGDATLTGVEVVHDDIEGRRVVTDVTR</sequence>
<dbReference type="EMBL" id="JBGNYA010000001">
    <property type="protein sequence ID" value="MFA1610131.1"/>
    <property type="molecule type" value="Genomic_DNA"/>
</dbReference>
<protein>
    <submittedName>
        <fullName evidence="2">Uncharacterized protein</fullName>
    </submittedName>
</protein>
<dbReference type="AlphaFoldDB" id="A0ABD5M9J7"/>
<dbReference type="RefSeq" id="WP_372387443.1">
    <property type="nucleotide sequence ID" value="NZ_JBGNYA010000001.1"/>
</dbReference>
<organism evidence="2 3">
    <name type="scientific">Halobellus rubicundus</name>
    <dbReference type="NCBI Taxonomy" id="2996466"/>
    <lineage>
        <taxon>Archaea</taxon>
        <taxon>Methanobacteriati</taxon>
        <taxon>Methanobacteriota</taxon>
        <taxon>Stenosarchaea group</taxon>
        <taxon>Halobacteria</taxon>
        <taxon>Halobacteriales</taxon>
        <taxon>Haloferacaceae</taxon>
        <taxon>Halobellus</taxon>
    </lineage>
</organism>
<feature type="region of interest" description="Disordered" evidence="1">
    <location>
        <begin position="18"/>
        <end position="54"/>
    </location>
</feature>
<feature type="compositionally biased region" description="Polar residues" evidence="1">
    <location>
        <begin position="22"/>
        <end position="40"/>
    </location>
</feature>
<accession>A0ABD5M9J7</accession>
<evidence type="ECO:0000313" key="3">
    <source>
        <dbReference type="Proteomes" id="UP001570511"/>
    </source>
</evidence>
<proteinExistence type="predicted"/>
<gene>
    <name evidence="2" type="ORF">OS889_03810</name>
</gene>
<keyword evidence="3" id="KW-1185">Reference proteome</keyword>
<comment type="caution">
    <text evidence="2">The sequence shown here is derived from an EMBL/GenBank/DDBJ whole genome shotgun (WGS) entry which is preliminary data.</text>
</comment>
<reference evidence="2 3" key="1">
    <citation type="submission" date="2024-08" db="EMBL/GenBank/DDBJ databases">
        <title>Halobellus sp. MBLA0158 whole genome sequence.</title>
        <authorList>
            <person name="Hwang C.Y."/>
            <person name="Cho E.-S."/>
            <person name="Seo M.-J."/>
        </authorList>
    </citation>
    <scope>NUCLEOTIDE SEQUENCE [LARGE SCALE GENOMIC DNA]</scope>
    <source>
        <strain evidence="2 3">MBLA0158</strain>
    </source>
</reference>